<dbReference type="Proteomes" id="UP000275663">
    <property type="component" value="Chromosome"/>
</dbReference>
<feature type="domain" description="DUF1330" evidence="1">
    <location>
        <begin position="3"/>
        <end position="94"/>
    </location>
</feature>
<dbReference type="InterPro" id="IPR010753">
    <property type="entry name" value="DUF1330"/>
</dbReference>
<dbReference type="AlphaFoldDB" id="A0A3S9HJT4"/>
<dbReference type="PANTHER" id="PTHR41521">
    <property type="match status" value="1"/>
</dbReference>
<dbReference type="InterPro" id="IPR011008">
    <property type="entry name" value="Dimeric_a/b-barrel"/>
</dbReference>
<dbReference type="KEGG" id="upv:EJN92_10355"/>
<reference evidence="2 3" key="1">
    <citation type="journal article" date="2011" name="Int. J. Syst. Evol. Microbiol.">
        <title>Description of Undibacterium oligocarboniphilum sp. nov., isolated from purified water, and Undibacterium pigrum strain CCUG 49012 as the type strain of Undibacterium parvum sp. nov., and emended descriptions of the genus Undibacterium and the species Undibacterium pigrum.</title>
        <authorList>
            <person name="Eder W."/>
            <person name="Wanner G."/>
            <person name="Ludwig W."/>
            <person name="Busse H.J."/>
            <person name="Ziemke-Kageler F."/>
            <person name="Lang E."/>
        </authorList>
    </citation>
    <scope>NUCLEOTIDE SEQUENCE [LARGE SCALE GENOMIC DNA]</scope>
    <source>
        <strain evidence="2 3">DSM 23061</strain>
    </source>
</reference>
<dbReference type="EMBL" id="CP034464">
    <property type="protein sequence ID" value="AZP12366.1"/>
    <property type="molecule type" value="Genomic_DNA"/>
</dbReference>
<dbReference type="SUPFAM" id="SSF54909">
    <property type="entry name" value="Dimeric alpha+beta barrel"/>
    <property type="match status" value="1"/>
</dbReference>
<dbReference type="Pfam" id="PF07045">
    <property type="entry name" value="DUF1330"/>
    <property type="match status" value="1"/>
</dbReference>
<dbReference type="RefSeq" id="WP_126127748.1">
    <property type="nucleotide sequence ID" value="NZ_CP034464.1"/>
</dbReference>
<dbReference type="OrthoDB" id="516779at2"/>
<dbReference type="Gene3D" id="3.30.70.100">
    <property type="match status" value="1"/>
</dbReference>
<evidence type="ECO:0000313" key="2">
    <source>
        <dbReference type="EMBL" id="AZP12366.1"/>
    </source>
</evidence>
<keyword evidence="3" id="KW-1185">Reference proteome</keyword>
<organism evidence="2 3">
    <name type="scientific">Undibacterium parvum</name>
    <dbReference type="NCBI Taxonomy" id="401471"/>
    <lineage>
        <taxon>Bacteria</taxon>
        <taxon>Pseudomonadati</taxon>
        <taxon>Pseudomonadota</taxon>
        <taxon>Betaproteobacteria</taxon>
        <taxon>Burkholderiales</taxon>
        <taxon>Oxalobacteraceae</taxon>
        <taxon>Undibacterium</taxon>
    </lineage>
</organism>
<sequence length="95" mass="10564">MAAYAIGFITAHNTDWQKEYGEKMPAVFARHQGKVLAKSGAQKLEGDLQVGAMVVVVEFPTAEHAQAWYTDPEHEHLKQLRRTGADFDLILVNGI</sequence>
<evidence type="ECO:0000313" key="3">
    <source>
        <dbReference type="Proteomes" id="UP000275663"/>
    </source>
</evidence>
<dbReference type="PANTHER" id="PTHR41521:SF4">
    <property type="entry name" value="BLR0684 PROTEIN"/>
    <property type="match status" value="1"/>
</dbReference>
<evidence type="ECO:0000259" key="1">
    <source>
        <dbReference type="Pfam" id="PF07045"/>
    </source>
</evidence>
<name>A0A3S9HJT4_9BURK</name>
<accession>A0A3S9HJT4</accession>
<protein>
    <submittedName>
        <fullName evidence="2">DUF1330 domain-containing protein</fullName>
    </submittedName>
</protein>
<gene>
    <name evidence="2" type="ORF">EJN92_10355</name>
</gene>
<proteinExistence type="predicted"/>